<dbReference type="GO" id="GO:1901135">
    <property type="term" value="P:carbohydrate derivative metabolic process"/>
    <property type="evidence" value="ECO:0007669"/>
    <property type="project" value="UniProtKB-ARBA"/>
</dbReference>
<dbReference type="PANTHER" id="PTHR13170:SF16">
    <property type="entry name" value="PROTEIN O-GLCNACASE"/>
    <property type="match status" value="1"/>
</dbReference>
<dbReference type="InterPro" id="IPR011496">
    <property type="entry name" value="O-GlcNAcase_cat"/>
</dbReference>
<feature type="region of interest" description="Disordered" evidence="4">
    <location>
        <begin position="30"/>
        <end position="74"/>
    </location>
</feature>
<evidence type="ECO:0000313" key="7">
    <source>
        <dbReference type="EMBL" id="SDQ93562.1"/>
    </source>
</evidence>
<name>A0A1H1EXW8_9ACTN</name>
<dbReference type="Gene3D" id="3.20.20.80">
    <property type="entry name" value="Glycosidases"/>
    <property type="match status" value="1"/>
</dbReference>
<dbReference type="PROSITE" id="PS52009">
    <property type="entry name" value="GH84"/>
    <property type="match status" value="1"/>
</dbReference>
<dbReference type="InterPro" id="IPR051822">
    <property type="entry name" value="Glycosyl_Hydrolase_84"/>
</dbReference>
<dbReference type="InterPro" id="IPR015882">
    <property type="entry name" value="HEX_bac_N"/>
</dbReference>
<dbReference type="GO" id="GO:0005975">
    <property type="term" value="P:carbohydrate metabolic process"/>
    <property type="evidence" value="ECO:0007669"/>
    <property type="project" value="UniProtKB-ARBA"/>
</dbReference>
<dbReference type="SUPFAM" id="SSF55545">
    <property type="entry name" value="beta-N-acetylhexosaminidase-like domain"/>
    <property type="match status" value="1"/>
</dbReference>
<dbReference type="PROSITE" id="PS51257">
    <property type="entry name" value="PROKAR_LIPOPROTEIN"/>
    <property type="match status" value="1"/>
</dbReference>
<dbReference type="STRING" id="995062.SAMN04489718_2738"/>
<accession>A0A1H1EXW8</accession>
<dbReference type="GO" id="GO:0015929">
    <property type="term" value="F:hexosaminidase activity"/>
    <property type="evidence" value="ECO:0007669"/>
    <property type="project" value="UniProtKB-ARBA"/>
</dbReference>
<evidence type="ECO:0000256" key="5">
    <source>
        <dbReference type="SAM" id="SignalP"/>
    </source>
</evidence>
<dbReference type="Proteomes" id="UP000199301">
    <property type="component" value="Unassembled WGS sequence"/>
</dbReference>
<evidence type="ECO:0000259" key="6">
    <source>
        <dbReference type="PROSITE" id="PS52009"/>
    </source>
</evidence>
<evidence type="ECO:0000256" key="4">
    <source>
        <dbReference type="SAM" id="MobiDB-lite"/>
    </source>
</evidence>
<keyword evidence="8" id="KW-1185">Reference proteome</keyword>
<dbReference type="Gene3D" id="1.20.58.460">
    <property type="entry name" value="Hyaluronidase post-catalytic domain-like"/>
    <property type="match status" value="1"/>
</dbReference>
<feature type="active site" description="Proton donor" evidence="3">
    <location>
        <position position="327"/>
    </location>
</feature>
<dbReference type="EMBL" id="FNKO01000002">
    <property type="protein sequence ID" value="SDQ93562.1"/>
    <property type="molecule type" value="Genomic_DNA"/>
</dbReference>
<feature type="domain" description="GH84" evidence="6">
    <location>
        <begin position="212"/>
        <end position="495"/>
    </location>
</feature>
<proteinExistence type="inferred from homology"/>
<dbReference type="Gene3D" id="3.30.379.10">
    <property type="entry name" value="Chitobiase/beta-hexosaminidase domain 2-like"/>
    <property type="match status" value="1"/>
</dbReference>
<evidence type="ECO:0000256" key="2">
    <source>
        <dbReference type="ARBA" id="ARBA00023295"/>
    </source>
</evidence>
<organism evidence="7 8">
    <name type="scientific">Actinopolyspora saharensis</name>
    <dbReference type="NCBI Taxonomy" id="995062"/>
    <lineage>
        <taxon>Bacteria</taxon>
        <taxon>Bacillati</taxon>
        <taxon>Actinomycetota</taxon>
        <taxon>Actinomycetes</taxon>
        <taxon>Actinopolysporales</taxon>
        <taxon>Actinopolysporaceae</taxon>
        <taxon>Actinopolyspora</taxon>
    </lineage>
</organism>
<dbReference type="SUPFAM" id="SSF51445">
    <property type="entry name" value="(Trans)glycosidases"/>
    <property type="match status" value="1"/>
</dbReference>
<dbReference type="PANTHER" id="PTHR13170">
    <property type="entry name" value="O-GLCNACASE"/>
    <property type="match status" value="1"/>
</dbReference>
<dbReference type="InterPro" id="IPR017853">
    <property type="entry name" value="GH"/>
</dbReference>
<keyword evidence="5" id="KW-0732">Signal</keyword>
<dbReference type="Pfam" id="PF07555">
    <property type="entry name" value="NAGidase"/>
    <property type="match status" value="1"/>
</dbReference>
<dbReference type="AlphaFoldDB" id="A0A1H1EXW8"/>
<dbReference type="RefSeq" id="WP_092524448.1">
    <property type="nucleotide sequence ID" value="NZ_FNKO01000002.1"/>
</dbReference>
<comment type="similarity">
    <text evidence="3">Belongs to the glycosyl hydrolase 84 family.</text>
</comment>
<feature type="signal peptide" evidence="5">
    <location>
        <begin position="1"/>
        <end position="25"/>
    </location>
</feature>
<dbReference type="SUPFAM" id="SSF140657">
    <property type="entry name" value="Hyaluronidase post-catalytic domain-like"/>
    <property type="match status" value="1"/>
</dbReference>
<protein>
    <submittedName>
        <fullName evidence="7">Hyaluronoglucosaminidase</fullName>
    </submittedName>
</protein>
<feature type="compositionally biased region" description="Low complexity" evidence="4">
    <location>
        <begin position="30"/>
        <end position="42"/>
    </location>
</feature>
<evidence type="ECO:0000313" key="8">
    <source>
        <dbReference type="Proteomes" id="UP000199301"/>
    </source>
</evidence>
<dbReference type="OrthoDB" id="9760892at2"/>
<dbReference type="InterPro" id="IPR029018">
    <property type="entry name" value="Hex-like_dom2"/>
</dbReference>
<dbReference type="Pfam" id="PF21774">
    <property type="entry name" value="NagJ_C"/>
    <property type="match status" value="1"/>
</dbReference>
<dbReference type="InterPro" id="IPR049019">
    <property type="entry name" value="NagJ-like_helical"/>
</dbReference>
<keyword evidence="1 3" id="KW-0378">Hydrolase</keyword>
<keyword evidence="2 3" id="KW-0326">Glycosidase</keyword>
<evidence type="ECO:0000256" key="1">
    <source>
        <dbReference type="ARBA" id="ARBA00022801"/>
    </source>
</evidence>
<dbReference type="Pfam" id="PF02838">
    <property type="entry name" value="Glyco_hydro_20b"/>
    <property type="match status" value="1"/>
</dbReference>
<gene>
    <name evidence="7" type="ORF">SAMN04489718_2738</name>
</gene>
<feature type="chain" id="PRO_5039032948" evidence="5">
    <location>
        <begin position="26"/>
        <end position="688"/>
    </location>
</feature>
<sequence>MGRFRRTARRPVLLVALSCVLALLAVGCTDGTTSSDSEGTTEPARQSRAGEQTDNGLPEVVPKPSQLRSEGEDVQVEGKVELVVDPMVDPQTRDLAVRVLTEAGATDVVVRQPGDPVDGSTLKVRLGSRWAPMIRKELQHSGLDFPDRNDEDEDEKLAGESYAITVHSGQDPAVVLGGVDAAGAYYAVQTLRQITSGGHIAGVSILDEPDVPTRGTIEGFYGSPWTHAERMDQLAFYGSMKLNTYVYAPKDDPYHRAKWREPYPTDRFERLRELVEQAAAHHVKFVFAVSPGQSICFSDEQDRQALIAKLQAMYDIGVRSFAVPFDDISYTEWNCSADRDRYGEPSPAAAGRAQAELLNGLESEFVETHPGTQPLQTVPTEYSDAERTPYKTALREELSSSVEVMWTGDGVIPEGVSVSDAAAATEVWGREPLLWDNYPVNDFDATEGRIMLGPYAKREKGLTKQLDGLIINPMNQAAASKVVEISAAAFAWNSTGFDAERAWRQAAEYLAGDRFTDEVSGFEADGATVDSLMVFFDLNRMAPLPSGEPWLSAAPELRDRLEEFRKAWNSDGADGQQAVADLRGYARSIADAPERIEENAPQDFVSDVRPWLRATDAWGEALLTTLDGFSARADGDSRTAADRFDQAAELADRAESIRTVPGETRPQGRVRVAEGVLDEFIRQAPDMR</sequence>
<reference evidence="8" key="1">
    <citation type="submission" date="2016-10" db="EMBL/GenBank/DDBJ databases">
        <authorList>
            <person name="Varghese N."/>
            <person name="Submissions S."/>
        </authorList>
    </citation>
    <scope>NUCLEOTIDE SEQUENCE [LARGE SCALE GENOMIC DNA]</scope>
    <source>
        <strain evidence="8">DSM 45459</strain>
    </source>
</reference>
<evidence type="ECO:0000256" key="3">
    <source>
        <dbReference type="PROSITE-ProRule" id="PRU01353"/>
    </source>
</evidence>